<evidence type="ECO:0000313" key="2">
    <source>
        <dbReference type="Proteomes" id="UP000578252"/>
    </source>
</evidence>
<dbReference type="AlphaFoldDB" id="A0A7Y0U013"/>
<evidence type="ECO:0000313" key="1">
    <source>
        <dbReference type="EMBL" id="NMW64431.1"/>
    </source>
</evidence>
<accession>A0A7Y0U013</accession>
<comment type="caution">
    <text evidence="1">The sequence shown here is derived from an EMBL/GenBank/DDBJ whole genome shotgun (WGS) entry which is preliminary data.</text>
</comment>
<dbReference type="EMBL" id="JABCUR010000002">
    <property type="protein sequence ID" value="NMW64431.1"/>
    <property type="molecule type" value="Genomic_DNA"/>
</dbReference>
<dbReference type="RefSeq" id="WP_169771560.1">
    <property type="nucleotide sequence ID" value="NZ_JABCUR010000002.1"/>
</dbReference>
<sequence>MSLLDGRDTVAVHVPHLSKDEWGTMKRDSESIVAVACTVQWQTPGQSGDLEIAPGTDVIVIAREWPGKSGCRFEWDGCWFEQAGVAKHLRGSVATEHFEVHARLIENLEVV</sequence>
<proteinExistence type="predicted"/>
<protein>
    <submittedName>
        <fullName evidence="1">Uncharacterized protein</fullName>
    </submittedName>
</protein>
<name>A0A7Y0U013_9ACTO</name>
<organism evidence="1 2">
    <name type="scientific">Mobiluncus mulieris</name>
    <dbReference type="NCBI Taxonomy" id="2052"/>
    <lineage>
        <taxon>Bacteria</taxon>
        <taxon>Bacillati</taxon>
        <taxon>Actinomycetota</taxon>
        <taxon>Actinomycetes</taxon>
        <taxon>Actinomycetales</taxon>
        <taxon>Actinomycetaceae</taxon>
        <taxon>Mobiluncus</taxon>
    </lineage>
</organism>
<dbReference type="Proteomes" id="UP000578252">
    <property type="component" value="Unassembled WGS sequence"/>
</dbReference>
<gene>
    <name evidence="1" type="ORF">HHJ78_02530</name>
</gene>
<reference evidence="1 2" key="1">
    <citation type="submission" date="2020-04" db="EMBL/GenBank/DDBJ databases">
        <title>Antimicrobial susceptibility and clonality of vaginal-derived multi-drug resistant Mobiluncus isolates in China.</title>
        <authorList>
            <person name="Zhang X."/>
        </authorList>
    </citation>
    <scope>NUCLEOTIDE SEQUENCE [LARGE SCALE GENOMIC DNA]</scope>
    <source>
        <strain evidence="1 2">13</strain>
    </source>
</reference>